<dbReference type="Pfam" id="PF11611">
    <property type="entry name" value="DUF4352"/>
    <property type="match status" value="1"/>
</dbReference>
<gene>
    <name evidence="3" type="ORF">P4I72_16420</name>
</gene>
<reference evidence="3 4" key="1">
    <citation type="submission" date="2023-03" db="EMBL/GenBank/DDBJ databases">
        <title>Bacillus Genome Sequencing.</title>
        <authorList>
            <person name="Dunlap C."/>
        </authorList>
    </citation>
    <scope>NUCLEOTIDE SEQUENCE [LARGE SCALE GENOMIC DNA]</scope>
    <source>
        <strain evidence="3 4">BD-533</strain>
    </source>
</reference>
<evidence type="ECO:0000256" key="1">
    <source>
        <dbReference type="ARBA" id="ARBA00022729"/>
    </source>
</evidence>
<comment type="caution">
    <text evidence="3">The sequence shown here is derived from an EMBL/GenBank/DDBJ whole genome shotgun (WGS) entry which is preliminary data.</text>
</comment>
<protein>
    <submittedName>
        <fullName evidence="3">DUF4352 domain-containing protein</fullName>
    </submittedName>
</protein>
<dbReference type="RefSeq" id="WP_326072910.1">
    <property type="nucleotide sequence ID" value="NZ_JARLKY010000037.1"/>
</dbReference>
<organism evidence="3 4">
    <name type="scientific">Paenibacillus alba</name>
    <dbReference type="NCBI Taxonomy" id="1197127"/>
    <lineage>
        <taxon>Bacteria</taxon>
        <taxon>Bacillati</taxon>
        <taxon>Bacillota</taxon>
        <taxon>Bacilli</taxon>
        <taxon>Bacillales</taxon>
        <taxon>Paenibacillaceae</taxon>
        <taxon>Paenibacillus</taxon>
    </lineage>
</organism>
<name>A0ABU6G7I9_9BACL</name>
<dbReference type="InterPro" id="IPR029050">
    <property type="entry name" value="Immunoprotect_excell_Ig-like"/>
</dbReference>
<evidence type="ECO:0000313" key="3">
    <source>
        <dbReference type="EMBL" id="MEC0228714.1"/>
    </source>
</evidence>
<evidence type="ECO:0000313" key="4">
    <source>
        <dbReference type="Proteomes" id="UP001338137"/>
    </source>
</evidence>
<accession>A0ABU6G7I9</accession>
<dbReference type="EMBL" id="JARLKY010000037">
    <property type="protein sequence ID" value="MEC0228714.1"/>
    <property type="molecule type" value="Genomic_DNA"/>
</dbReference>
<feature type="domain" description="DUF4352" evidence="2">
    <location>
        <begin position="25"/>
        <end position="105"/>
    </location>
</feature>
<dbReference type="Proteomes" id="UP001338137">
    <property type="component" value="Unassembled WGS sequence"/>
</dbReference>
<proteinExistence type="predicted"/>
<dbReference type="Gene3D" id="2.60.40.1240">
    <property type="match status" value="1"/>
</dbReference>
<dbReference type="InterPro" id="IPR029051">
    <property type="entry name" value="DUF4352"/>
</dbReference>
<evidence type="ECO:0000259" key="2">
    <source>
        <dbReference type="Pfam" id="PF11611"/>
    </source>
</evidence>
<keyword evidence="4" id="KW-1185">Reference proteome</keyword>
<keyword evidence="1" id="KW-0732">Signal</keyword>
<sequence>MSTYVSSSIWALKFIDELKELYLIFKVIELRVENNQKDAVTLDSNSFILIDDQNREFSGSSESLMALGVDKTFILKELNPGLSATGLIAFDVPKDPKGFYLHIQNLYVLG</sequence>